<dbReference type="OrthoDB" id="10262235at2759"/>
<keyword evidence="12 13" id="KW-0753">Steroid metabolism</keyword>
<feature type="transmembrane region" description="Helical" evidence="13">
    <location>
        <begin position="290"/>
        <end position="308"/>
    </location>
</feature>
<evidence type="ECO:0000256" key="3">
    <source>
        <dbReference type="ARBA" id="ARBA00022516"/>
    </source>
</evidence>
<dbReference type="InterPro" id="IPR001171">
    <property type="entry name" value="ERG24_DHCR-like"/>
</dbReference>
<keyword evidence="5 13" id="KW-0752">Steroid biosynthesis</keyword>
<dbReference type="GO" id="GO:0005789">
    <property type="term" value="C:endoplasmic reticulum membrane"/>
    <property type="evidence" value="ECO:0007669"/>
    <property type="project" value="TreeGrafter"/>
</dbReference>
<comment type="caution">
    <text evidence="14">The sequence shown here is derived from an EMBL/GenBank/DDBJ whole genome shotgun (WGS) entry which is preliminary data.</text>
</comment>
<dbReference type="PROSITE" id="PS01018">
    <property type="entry name" value="STEROL_REDUCT_2"/>
    <property type="match status" value="1"/>
</dbReference>
<dbReference type="PROSITE" id="PS01017">
    <property type="entry name" value="STEROL_REDUCT_1"/>
    <property type="match status" value="1"/>
</dbReference>
<dbReference type="EMBL" id="JAGIXG020000057">
    <property type="protein sequence ID" value="KAI6778870.1"/>
    <property type="molecule type" value="Genomic_DNA"/>
</dbReference>
<evidence type="ECO:0000256" key="9">
    <source>
        <dbReference type="ARBA" id="ARBA00023098"/>
    </source>
</evidence>
<keyword evidence="8 13" id="KW-0756">Sterol biosynthesis</keyword>
<gene>
    <name evidence="14" type="ORF">J7T54_000526</name>
</gene>
<keyword evidence="6 13" id="KW-1133">Transmembrane helix</keyword>
<evidence type="ECO:0000256" key="6">
    <source>
        <dbReference type="ARBA" id="ARBA00022989"/>
    </source>
</evidence>
<keyword evidence="4 13" id="KW-0812">Transmembrane</keyword>
<sequence>MAPKTSKKTAFEEHGYEFLGPPGAFFISFILPVVVYIFAFACNDVTGCPPPSLLQPSTLTLAQLKREVGWPAEGIVGLFSWEALLATIGYVLVNAILYRVLPAEQVQGVKLRNGERLNYRLNTFYCHSVMLAVLAAGTAAQGAHFIVWTFISDNYIQIITANILLAYATATYVYIHSFSVKPGNKELRELAEGGQSGNILYDWFIGRELNPRVTLPFIGEIDLKEWLELRPGMFGWVLMNFVWMAKQHRTFGYVTDSMVLISVVQALYVVDSWWNESAILTTMDITTDGFGMMLAFGDFVWEPFAYALQTRYLAHHPVHLGPVYLTLMLAIIAAGYYIFRSANSQKNRFRINPDDPQVAHLNFIETKSGSKLLTSGWWGVSRHINYLGDWLQAWAYCLPCGVSGYQILSAGSNAPGSYVMNDGREVIQGEARGWAIPITCFYIIYFAVLLVHREGRDDIKCHRKYGKDWDRYKTIVRAKIIPGIY</sequence>
<evidence type="ECO:0000256" key="7">
    <source>
        <dbReference type="ARBA" id="ARBA00023002"/>
    </source>
</evidence>
<feature type="transmembrane region" description="Helical" evidence="13">
    <location>
        <begin position="21"/>
        <end position="41"/>
    </location>
</feature>
<keyword evidence="7 13" id="KW-0560">Oxidoreductase</keyword>
<dbReference type="GO" id="GO:0050613">
    <property type="term" value="F:Delta14-sterol reductase activity"/>
    <property type="evidence" value="ECO:0007669"/>
    <property type="project" value="TreeGrafter"/>
</dbReference>
<protein>
    <recommendedName>
        <fullName evidence="13">Delta(14)-sterol reductase</fullName>
    </recommendedName>
    <alternativeName>
        <fullName evidence="13">C-14 sterol reductase</fullName>
    </alternativeName>
    <alternativeName>
        <fullName evidence="13">Sterol C14-reductase</fullName>
    </alternativeName>
</protein>
<keyword evidence="11 13" id="KW-1207">Sterol metabolism</keyword>
<dbReference type="Gene3D" id="1.20.120.1630">
    <property type="match status" value="1"/>
</dbReference>
<keyword evidence="10 13" id="KW-0472">Membrane</keyword>
<comment type="similarity">
    <text evidence="2 13">Belongs to the ERG4/ERG24 family.</text>
</comment>
<evidence type="ECO:0000313" key="14">
    <source>
        <dbReference type="EMBL" id="KAI6778870.1"/>
    </source>
</evidence>
<reference evidence="14" key="2">
    <citation type="submission" date="2022-07" db="EMBL/GenBank/DDBJ databases">
        <authorList>
            <person name="Goncalves M.F.M."/>
            <person name="Hilario S."/>
            <person name="Van De Peer Y."/>
            <person name="Esteves A.C."/>
            <person name="Alves A."/>
        </authorList>
    </citation>
    <scope>NUCLEOTIDE SEQUENCE</scope>
    <source>
        <strain evidence="14">MUM 19.33</strain>
    </source>
</reference>
<keyword evidence="3 13" id="KW-0444">Lipid biosynthesis</keyword>
<evidence type="ECO:0000256" key="10">
    <source>
        <dbReference type="ARBA" id="ARBA00023136"/>
    </source>
</evidence>
<comment type="subcellular location">
    <subcellularLocation>
        <location evidence="1">Membrane</location>
        <topology evidence="1">Multi-pass membrane protein</topology>
    </subcellularLocation>
</comment>
<evidence type="ECO:0000256" key="13">
    <source>
        <dbReference type="RuleBase" id="RU369120"/>
    </source>
</evidence>
<dbReference type="GO" id="GO:0006696">
    <property type="term" value="P:ergosterol biosynthetic process"/>
    <property type="evidence" value="ECO:0007669"/>
    <property type="project" value="TreeGrafter"/>
</dbReference>
<dbReference type="PANTHER" id="PTHR21257:SF52">
    <property type="entry name" value="DELTA(14)-STEROL REDUCTASE TM7SF2"/>
    <property type="match status" value="1"/>
</dbReference>
<keyword evidence="9 13" id="KW-0443">Lipid metabolism</keyword>
<evidence type="ECO:0000313" key="15">
    <source>
        <dbReference type="Proteomes" id="UP001055219"/>
    </source>
</evidence>
<feature type="transmembrane region" description="Helical" evidence="13">
    <location>
        <begin position="78"/>
        <end position="101"/>
    </location>
</feature>
<dbReference type="Proteomes" id="UP001055219">
    <property type="component" value="Unassembled WGS sequence"/>
</dbReference>
<dbReference type="Pfam" id="PF01222">
    <property type="entry name" value="ERG4_ERG24"/>
    <property type="match status" value="1"/>
</dbReference>
<keyword evidence="15" id="KW-1185">Reference proteome</keyword>
<feature type="transmembrane region" description="Helical" evidence="13">
    <location>
        <begin position="155"/>
        <end position="175"/>
    </location>
</feature>
<evidence type="ECO:0000256" key="4">
    <source>
        <dbReference type="ARBA" id="ARBA00022692"/>
    </source>
</evidence>
<feature type="transmembrane region" description="Helical" evidence="13">
    <location>
        <begin position="320"/>
        <end position="339"/>
    </location>
</feature>
<feature type="transmembrane region" description="Helical" evidence="13">
    <location>
        <begin position="434"/>
        <end position="451"/>
    </location>
</feature>
<dbReference type="RefSeq" id="XP_051359726.1">
    <property type="nucleotide sequence ID" value="XM_051509254.1"/>
</dbReference>
<evidence type="ECO:0000256" key="2">
    <source>
        <dbReference type="ARBA" id="ARBA00005402"/>
    </source>
</evidence>
<evidence type="ECO:0000256" key="1">
    <source>
        <dbReference type="ARBA" id="ARBA00004141"/>
    </source>
</evidence>
<feature type="transmembrane region" description="Helical" evidence="13">
    <location>
        <begin position="251"/>
        <end position="270"/>
    </location>
</feature>
<organism evidence="14 15">
    <name type="scientific">Emericellopsis cladophorae</name>
    <dbReference type="NCBI Taxonomy" id="2686198"/>
    <lineage>
        <taxon>Eukaryota</taxon>
        <taxon>Fungi</taxon>
        <taxon>Dikarya</taxon>
        <taxon>Ascomycota</taxon>
        <taxon>Pezizomycotina</taxon>
        <taxon>Sordariomycetes</taxon>
        <taxon>Hypocreomycetidae</taxon>
        <taxon>Hypocreales</taxon>
        <taxon>Bionectriaceae</taxon>
        <taxon>Emericellopsis</taxon>
    </lineage>
</organism>
<evidence type="ECO:0000256" key="12">
    <source>
        <dbReference type="ARBA" id="ARBA00023221"/>
    </source>
</evidence>
<dbReference type="AlphaFoldDB" id="A0A9P9XW61"/>
<proteinExistence type="inferred from homology"/>
<evidence type="ECO:0000256" key="5">
    <source>
        <dbReference type="ARBA" id="ARBA00022955"/>
    </source>
</evidence>
<evidence type="ECO:0000256" key="11">
    <source>
        <dbReference type="ARBA" id="ARBA00023166"/>
    </source>
</evidence>
<reference evidence="14" key="1">
    <citation type="journal article" date="2021" name="J Fungi (Basel)">
        <title>Genomic and Metabolomic Analyses of the Marine Fungus Emericellopsis cladophorae: Insights into Saltwater Adaptability Mechanisms and Its Biosynthetic Potential.</title>
        <authorList>
            <person name="Goncalves M.F.M."/>
            <person name="Hilario S."/>
            <person name="Van de Peer Y."/>
            <person name="Esteves A.C."/>
            <person name="Alves A."/>
        </authorList>
    </citation>
    <scope>NUCLEOTIDE SEQUENCE</scope>
    <source>
        <strain evidence="14">MUM 19.33</strain>
    </source>
</reference>
<name>A0A9P9XW61_9HYPO</name>
<feature type="transmembrane region" description="Helical" evidence="13">
    <location>
        <begin position="122"/>
        <end position="143"/>
    </location>
</feature>
<dbReference type="PANTHER" id="PTHR21257">
    <property type="entry name" value="DELTA(14)-STEROL REDUCTASE"/>
    <property type="match status" value="1"/>
</dbReference>
<dbReference type="InterPro" id="IPR018083">
    <property type="entry name" value="Sterol_reductase_CS"/>
</dbReference>
<dbReference type="GeneID" id="75827045"/>
<accession>A0A9P9XW61</accession>
<evidence type="ECO:0000256" key="8">
    <source>
        <dbReference type="ARBA" id="ARBA00023011"/>
    </source>
</evidence>